<feature type="domain" description="DUF3566" evidence="3">
    <location>
        <begin position="69"/>
        <end position="184"/>
    </location>
</feature>
<evidence type="ECO:0000256" key="2">
    <source>
        <dbReference type="SAM" id="Phobius"/>
    </source>
</evidence>
<keyword evidence="5" id="KW-1185">Reference proteome</keyword>
<feature type="region of interest" description="Disordered" evidence="1">
    <location>
        <begin position="1"/>
        <end position="69"/>
    </location>
</feature>
<keyword evidence="2" id="KW-0812">Transmembrane</keyword>
<evidence type="ECO:0000256" key="1">
    <source>
        <dbReference type="SAM" id="MobiDB-lite"/>
    </source>
</evidence>
<dbReference type="InterPro" id="IPR021949">
    <property type="entry name" value="DUF3566_TM"/>
</dbReference>
<accession>A0A7W9KF28</accession>
<feature type="transmembrane region" description="Helical" evidence="2">
    <location>
        <begin position="86"/>
        <end position="109"/>
    </location>
</feature>
<organism evidence="4 5">
    <name type="scientific">Kutzneria kofuensis</name>
    <dbReference type="NCBI Taxonomy" id="103725"/>
    <lineage>
        <taxon>Bacteria</taxon>
        <taxon>Bacillati</taxon>
        <taxon>Actinomycetota</taxon>
        <taxon>Actinomycetes</taxon>
        <taxon>Pseudonocardiales</taxon>
        <taxon>Pseudonocardiaceae</taxon>
        <taxon>Kutzneria</taxon>
    </lineage>
</organism>
<sequence>MRKAQPERVGATRPRPIVDGVPEQRRPEERAGKRRDDVAETTALPAVSAPVVPDNIPDEPRRRRSRGQRRATFNVDRISSWSMFRLAIAIGAALFVPWMIGLVTLYAVLQRAGVWDRLNGTLNDLVRGGGHDVGNVINFGSVLLAGAAVGLLTIVLFAGFVGACVLAYNYCSELAGGVELTLAEPRVDDTAARS</sequence>
<keyword evidence="2" id="KW-1133">Transmembrane helix</keyword>
<name>A0A7W9KF28_9PSEU</name>
<evidence type="ECO:0000313" key="5">
    <source>
        <dbReference type="Proteomes" id="UP000585638"/>
    </source>
</evidence>
<proteinExistence type="predicted"/>
<reference evidence="4 5" key="1">
    <citation type="submission" date="2020-08" db="EMBL/GenBank/DDBJ databases">
        <title>Sequencing the genomes of 1000 actinobacteria strains.</title>
        <authorList>
            <person name="Klenk H.-P."/>
        </authorList>
    </citation>
    <scope>NUCLEOTIDE SEQUENCE [LARGE SCALE GENOMIC DNA]</scope>
    <source>
        <strain evidence="4 5">DSM 43851</strain>
    </source>
</reference>
<keyword evidence="2" id="KW-0472">Membrane</keyword>
<gene>
    <name evidence="4" type="ORF">BJ998_002552</name>
</gene>
<protein>
    <recommendedName>
        <fullName evidence="3">DUF3566 domain-containing protein</fullName>
    </recommendedName>
</protein>
<dbReference type="RefSeq" id="WP_184861414.1">
    <property type="nucleotide sequence ID" value="NZ_JACHIR010000001.1"/>
</dbReference>
<feature type="transmembrane region" description="Helical" evidence="2">
    <location>
        <begin position="142"/>
        <end position="168"/>
    </location>
</feature>
<feature type="compositionally biased region" description="Basic and acidic residues" evidence="1">
    <location>
        <begin position="22"/>
        <end position="38"/>
    </location>
</feature>
<dbReference type="AlphaFoldDB" id="A0A7W9KF28"/>
<dbReference type="Proteomes" id="UP000585638">
    <property type="component" value="Unassembled WGS sequence"/>
</dbReference>
<comment type="caution">
    <text evidence="4">The sequence shown here is derived from an EMBL/GenBank/DDBJ whole genome shotgun (WGS) entry which is preliminary data.</text>
</comment>
<dbReference type="Pfam" id="PF12089">
    <property type="entry name" value="DUF3566"/>
    <property type="match status" value="1"/>
</dbReference>
<evidence type="ECO:0000313" key="4">
    <source>
        <dbReference type="EMBL" id="MBB5891356.1"/>
    </source>
</evidence>
<evidence type="ECO:0000259" key="3">
    <source>
        <dbReference type="Pfam" id="PF12089"/>
    </source>
</evidence>
<dbReference type="EMBL" id="JACHIR010000001">
    <property type="protein sequence ID" value="MBB5891356.1"/>
    <property type="molecule type" value="Genomic_DNA"/>
</dbReference>